<dbReference type="Proteomes" id="UP000053791">
    <property type="component" value="Unassembled WGS sequence"/>
</dbReference>
<gene>
    <name evidence="1" type="ORF">AVO45_12565</name>
</gene>
<keyword evidence="2" id="KW-1185">Reference proteome</keyword>
<comment type="caution">
    <text evidence="1">The sequence shown here is derived from an EMBL/GenBank/DDBJ whole genome shotgun (WGS) entry which is preliminary data.</text>
</comment>
<dbReference type="RefSeq" id="WP_068348791.1">
    <property type="nucleotide sequence ID" value="NZ_LQBQ01000036.1"/>
</dbReference>
<accession>A0A0X3TK72</accession>
<sequence length="224" mass="25440">MGADKLTSELLNLAEDIDVSEELFHRAIKRWRLGNPPGKGKNTVGDEVNWECLLEYFDGRGDDLHLISVDGDYSSELDSKSLKPILRRDWEKATVASRIFLYRSLSEFFRTHFPAIKLASEVKLHSIIDELEASRSFSRTHSVVSELLAEGELTLGAANRILKIAQKNNQVGWIVTDKDLYELFSLIRSEHGTKLSKADKEYLDRVVDEGEAIWGEEGEDEIPF</sequence>
<dbReference type="STRING" id="1685379.AVO45_12565"/>
<protein>
    <submittedName>
        <fullName evidence="1">Uncharacterized protein</fullName>
    </submittedName>
</protein>
<dbReference type="EMBL" id="LQBQ01000036">
    <property type="protein sequence ID" value="KUJ76144.1"/>
    <property type="molecule type" value="Genomic_DNA"/>
</dbReference>
<proteinExistence type="predicted"/>
<dbReference type="AlphaFoldDB" id="A0A0X3TK72"/>
<evidence type="ECO:0000313" key="1">
    <source>
        <dbReference type="EMBL" id="KUJ76144.1"/>
    </source>
</evidence>
<dbReference type="OrthoDB" id="569642at2"/>
<reference evidence="1 2" key="1">
    <citation type="submission" date="2015-12" db="EMBL/GenBank/DDBJ databases">
        <authorList>
            <person name="Shamseldin A."/>
            <person name="Moawad H."/>
            <person name="Abd El-Rahim W.M."/>
            <person name="Sadowsky M.J."/>
        </authorList>
    </citation>
    <scope>NUCLEOTIDE SEQUENCE [LARGE SCALE GENOMIC DNA]</scope>
    <source>
        <strain evidence="1 2">ZGT118</strain>
    </source>
</reference>
<name>A0A0X3TK72_9RHOB</name>
<organism evidence="1 2">
    <name type="scientific">Ruegeria marisrubri</name>
    <dbReference type="NCBI Taxonomy" id="1685379"/>
    <lineage>
        <taxon>Bacteria</taxon>
        <taxon>Pseudomonadati</taxon>
        <taxon>Pseudomonadota</taxon>
        <taxon>Alphaproteobacteria</taxon>
        <taxon>Rhodobacterales</taxon>
        <taxon>Roseobacteraceae</taxon>
        <taxon>Ruegeria</taxon>
    </lineage>
</organism>
<evidence type="ECO:0000313" key="2">
    <source>
        <dbReference type="Proteomes" id="UP000053791"/>
    </source>
</evidence>